<organism evidence="1 2">
    <name type="scientific">Nesterenkonia rhizosphaerae</name>
    <dbReference type="NCBI Taxonomy" id="1348272"/>
    <lineage>
        <taxon>Bacteria</taxon>
        <taxon>Bacillati</taxon>
        <taxon>Actinomycetota</taxon>
        <taxon>Actinomycetes</taxon>
        <taxon>Micrococcales</taxon>
        <taxon>Micrococcaceae</taxon>
        <taxon>Nesterenkonia</taxon>
    </lineage>
</organism>
<reference evidence="2" key="1">
    <citation type="journal article" date="2019" name="Int. J. Syst. Evol. Microbiol.">
        <title>The Global Catalogue of Microorganisms (GCM) 10K type strain sequencing project: providing services to taxonomists for standard genome sequencing and annotation.</title>
        <authorList>
            <consortium name="The Broad Institute Genomics Platform"/>
            <consortium name="The Broad Institute Genome Sequencing Center for Infectious Disease"/>
            <person name="Wu L."/>
            <person name="Ma J."/>
        </authorList>
    </citation>
    <scope>NUCLEOTIDE SEQUENCE [LARGE SCALE GENOMIC DNA]</scope>
    <source>
        <strain evidence="2">JCM 19129</strain>
    </source>
</reference>
<protein>
    <recommendedName>
        <fullName evidence="3">FtsK domain-containing protein</fullName>
    </recommendedName>
</protein>
<evidence type="ECO:0000313" key="2">
    <source>
        <dbReference type="Proteomes" id="UP001500368"/>
    </source>
</evidence>
<sequence length="271" mass="29353">MLMTLEEESLADLILRHPNTFIMGSPESGTTAVLAETARRASSAGHHVVFFSADSSRSAGIDTGDAIVLADETETLEWWVQMCSPKDLMTGTKAPLYVIVEDLTSLICPASPEESEADHQQEGSEEARRGQLREVLHQLLVEEDVKLVVSASDLTHSAVHPFLKASCRIHLTPAPALHQQMLFGHAPFSTNDPPGEYAIVAEADDWARMVKPKIGSAADVGHVPSHEELLQAYTAHRRVSSGFAIGHEEAAEEFHRGISVLRSSAKVGGSF</sequence>
<accession>A0ABP9G126</accession>
<proteinExistence type="predicted"/>
<comment type="caution">
    <text evidence="1">The sequence shown here is derived from an EMBL/GenBank/DDBJ whole genome shotgun (WGS) entry which is preliminary data.</text>
</comment>
<dbReference type="EMBL" id="BAABLW010000007">
    <property type="protein sequence ID" value="GAA4924542.1"/>
    <property type="molecule type" value="Genomic_DNA"/>
</dbReference>
<keyword evidence="2" id="KW-1185">Reference proteome</keyword>
<name>A0ABP9G126_9MICC</name>
<evidence type="ECO:0000313" key="1">
    <source>
        <dbReference type="EMBL" id="GAA4924542.1"/>
    </source>
</evidence>
<evidence type="ECO:0008006" key="3">
    <source>
        <dbReference type="Google" id="ProtNLM"/>
    </source>
</evidence>
<gene>
    <name evidence="1" type="ORF">GCM10025790_22230</name>
</gene>
<dbReference type="Proteomes" id="UP001500368">
    <property type="component" value="Unassembled WGS sequence"/>
</dbReference>